<keyword evidence="3" id="KW-1185">Reference proteome</keyword>
<name>A0AAQ4EVR9_AMBAM</name>
<dbReference type="EMBL" id="JARKHS020010240">
    <property type="protein sequence ID" value="KAK8778964.1"/>
    <property type="molecule type" value="Genomic_DNA"/>
</dbReference>
<accession>A0AAQ4EVR9</accession>
<feature type="compositionally biased region" description="Low complexity" evidence="1">
    <location>
        <begin position="156"/>
        <end position="168"/>
    </location>
</feature>
<dbReference type="Proteomes" id="UP001321473">
    <property type="component" value="Unassembled WGS sequence"/>
</dbReference>
<proteinExistence type="predicted"/>
<reference evidence="2 3" key="1">
    <citation type="journal article" date="2023" name="Arcadia Sci">
        <title>De novo assembly of a long-read Amblyomma americanum tick genome.</title>
        <authorList>
            <person name="Chou S."/>
            <person name="Poskanzer K.E."/>
            <person name="Rollins M."/>
            <person name="Thuy-Boun P.S."/>
        </authorList>
    </citation>
    <scope>NUCLEOTIDE SEQUENCE [LARGE SCALE GENOMIC DNA]</scope>
    <source>
        <strain evidence="2">F_SG_1</strain>
        <tissue evidence="2">Salivary glands</tissue>
    </source>
</reference>
<feature type="compositionally biased region" description="Basic and acidic residues" evidence="1">
    <location>
        <begin position="171"/>
        <end position="183"/>
    </location>
</feature>
<feature type="region of interest" description="Disordered" evidence="1">
    <location>
        <begin position="156"/>
        <end position="183"/>
    </location>
</feature>
<dbReference type="AlphaFoldDB" id="A0AAQ4EVR9"/>
<evidence type="ECO:0000313" key="2">
    <source>
        <dbReference type="EMBL" id="KAK8778964.1"/>
    </source>
</evidence>
<protein>
    <submittedName>
        <fullName evidence="2">Uncharacterized protein</fullName>
    </submittedName>
</protein>
<comment type="caution">
    <text evidence="2">The sequence shown here is derived from an EMBL/GenBank/DDBJ whole genome shotgun (WGS) entry which is preliminary data.</text>
</comment>
<evidence type="ECO:0000256" key="1">
    <source>
        <dbReference type="SAM" id="MobiDB-lite"/>
    </source>
</evidence>
<sequence length="239" mass="26725">MHYPIQRASAQAAWITGAAVQQPPKSPVHEDEDNAWLHAAAQLFAVSDKLRSIYECTEFRGEEAGEERRAGRYSRRRDWCHHLYRLDTGEDQPLSSLAHRTRRVHQAIARVLLAPAETLHGTTRARAATTSAGAFLSVQPSVPSVDHSSSSRVQAQAAEVEGAAIEQAPRYPEEERGNSTDPHADAQLFAVNDGRRSFSERADLRWQEVHEHSRADWRGWYGCIWTSDVRSSVSGTLPH</sequence>
<organism evidence="2 3">
    <name type="scientific">Amblyomma americanum</name>
    <name type="common">Lone star tick</name>
    <dbReference type="NCBI Taxonomy" id="6943"/>
    <lineage>
        <taxon>Eukaryota</taxon>
        <taxon>Metazoa</taxon>
        <taxon>Ecdysozoa</taxon>
        <taxon>Arthropoda</taxon>
        <taxon>Chelicerata</taxon>
        <taxon>Arachnida</taxon>
        <taxon>Acari</taxon>
        <taxon>Parasitiformes</taxon>
        <taxon>Ixodida</taxon>
        <taxon>Ixodoidea</taxon>
        <taxon>Ixodidae</taxon>
        <taxon>Amblyomminae</taxon>
        <taxon>Amblyomma</taxon>
    </lineage>
</organism>
<gene>
    <name evidence="2" type="ORF">V5799_019695</name>
</gene>
<evidence type="ECO:0000313" key="3">
    <source>
        <dbReference type="Proteomes" id="UP001321473"/>
    </source>
</evidence>